<evidence type="ECO:0000256" key="6">
    <source>
        <dbReference type="ARBA" id="ARBA00022989"/>
    </source>
</evidence>
<dbReference type="PROSITE" id="PS00409">
    <property type="entry name" value="PROKAR_NTER_METHYL"/>
    <property type="match status" value="1"/>
</dbReference>
<evidence type="ECO:0000256" key="9">
    <source>
        <dbReference type="ARBA" id="ARBA00043982"/>
    </source>
</evidence>
<comment type="similarity">
    <text evidence="9">Belongs to the ComGC family.</text>
</comment>
<evidence type="ECO:0000256" key="5">
    <source>
        <dbReference type="ARBA" id="ARBA00022692"/>
    </source>
</evidence>
<dbReference type="Pfam" id="PF07963">
    <property type="entry name" value="N_methyl"/>
    <property type="match status" value="1"/>
</dbReference>
<evidence type="ECO:0008006" key="13">
    <source>
        <dbReference type="Google" id="ProtNLM"/>
    </source>
</evidence>
<dbReference type="Gene3D" id="3.30.700.10">
    <property type="entry name" value="Glycoprotein, Type 4 Pilin"/>
    <property type="match status" value="1"/>
</dbReference>
<dbReference type="NCBIfam" id="NF040999">
    <property type="entry name" value="pilin_ComGC"/>
    <property type="match status" value="1"/>
</dbReference>
<keyword evidence="3" id="KW-1003">Cell membrane</keyword>
<organism evidence="11 12">
    <name type="scientific">Limosilactobacillus frumenti DSM 13145</name>
    <dbReference type="NCBI Taxonomy" id="1423746"/>
    <lineage>
        <taxon>Bacteria</taxon>
        <taxon>Bacillati</taxon>
        <taxon>Bacillota</taxon>
        <taxon>Bacilli</taxon>
        <taxon>Lactobacillales</taxon>
        <taxon>Lactobacillaceae</taxon>
        <taxon>Limosilactobacillus</taxon>
    </lineage>
</organism>
<evidence type="ECO:0000256" key="10">
    <source>
        <dbReference type="SAM" id="Phobius"/>
    </source>
</evidence>
<evidence type="ECO:0000256" key="3">
    <source>
        <dbReference type="ARBA" id="ARBA00022475"/>
    </source>
</evidence>
<keyword evidence="12" id="KW-1185">Reference proteome</keyword>
<keyword evidence="8" id="KW-0178">Competence</keyword>
<dbReference type="GO" id="GO:0009986">
    <property type="term" value="C:cell surface"/>
    <property type="evidence" value="ECO:0007669"/>
    <property type="project" value="UniProtKB-SubCell"/>
</dbReference>
<comment type="subcellular location">
    <subcellularLocation>
        <location evidence="1">Cell membrane</location>
        <topology evidence="1">Single-pass membrane protein</topology>
    </subcellularLocation>
    <subcellularLocation>
        <location evidence="2">Cell surface</location>
    </subcellularLocation>
</comment>
<keyword evidence="5 10" id="KW-0812">Transmembrane</keyword>
<dbReference type="STRING" id="1423746.FD27_GL001563"/>
<dbReference type="InterPro" id="IPR012902">
    <property type="entry name" value="N_methyl_site"/>
</dbReference>
<dbReference type="NCBIfam" id="TIGR02532">
    <property type="entry name" value="IV_pilin_GFxxxE"/>
    <property type="match status" value="1"/>
</dbReference>
<name>A0A0R1PEY4_9LACO</name>
<dbReference type="EMBL" id="AZER01000004">
    <property type="protein sequence ID" value="KRL28565.1"/>
    <property type="molecule type" value="Genomic_DNA"/>
</dbReference>
<evidence type="ECO:0000256" key="1">
    <source>
        <dbReference type="ARBA" id="ARBA00004162"/>
    </source>
</evidence>
<evidence type="ECO:0000313" key="12">
    <source>
        <dbReference type="Proteomes" id="UP000051445"/>
    </source>
</evidence>
<gene>
    <name evidence="11" type="ORF">FD27_GL001563</name>
</gene>
<dbReference type="PIRSF" id="PIRSF029928">
    <property type="entry name" value="Late_competence_ComGC"/>
    <property type="match status" value="1"/>
</dbReference>
<keyword evidence="4" id="KW-0488">Methylation</keyword>
<keyword evidence="6 10" id="KW-1133">Transmembrane helix</keyword>
<dbReference type="AlphaFoldDB" id="A0A0R1PEY4"/>
<feature type="transmembrane region" description="Helical" evidence="10">
    <location>
        <begin position="12"/>
        <end position="30"/>
    </location>
</feature>
<reference evidence="11 12" key="1">
    <citation type="journal article" date="2015" name="Genome Announc.">
        <title>Expanding the biotechnology potential of lactobacilli through comparative genomics of 213 strains and associated genera.</title>
        <authorList>
            <person name="Sun Z."/>
            <person name="Harris H.M."/>
            <person name="McCann A."/>
            <person name="Guo C."/>
            <person name="Argimon S."/>
            <person name="Zhang W."/>
            <person name="Yang X."/>
            <person name="Jeffery I.B."/>
            <person name="Cooney J.C."/>
            <person name="Kagawa T.F."/>
            <person name="Liu W."/>
            <person name="Song Y."/>
            <person name="Salvetti E."/>
            <person name="Wrobel A."/>
            <person name="Rasinkangas P."/>
            <person name="Parkhill J."/>
            <person name="Rea M.C."/>
            <person name="O'Sullivan O."/>
            <person name="Ritari J."/>
            <person name="Douillard F.P."/>
            <person name="Paul Ross R."/>
            <person name="Yang R."/>
            <person name="Briner A.E."/>
            <person name="Felis G.E."/>
            <person name="de Vos W.M."/>
            <person name="Barrangou R."/>
            <person name="Klaenhammer T.R."/>
            <person name="Caufield P.W."/>
            <person name="Cui Y."/>
            <person name="Zhang H."/>
            <person name="O'Toole P.W."/>
        </authorList>
    </citation>
    <scope>NUCLEOTIDE SEQUENCE [LARGE SCALE GENOMIC DNA]</scope>
    <source>
        <strain evidence="11 12">DSM 13145</strain>
    </source>
</reference>
<dbReference type="Proteomes" id="UP000051445">
    <property type="component" value="Unassembled WGS sequence"/>
</dbReference>
<evidence type="ECO:0000313" key="11">
    <source>
        <dbReference type="EMBL" id="KRL28565.1"/>
    </source>
</evidence>
<dbReference type="PATRIC" id="fig|1423746.3.peg.1592"/>
<comment type="caution">
    <text evidence="11">The sequence shown here is derived from an EMBL/GenBank/DDBJ whole genome shotgun (WGS) entry which is preliminary data.</text>
</comment>
<dbReference type="GO" id="GO:0005886">
    <property type="term" value="C:plasma membrane"/>
    <property type="evidence" value="ECO:0007669"/>
    <property type="project" value="UniProtKB-SubCell"/>
</dbReference>
<evidence type="ECO:0000256" key="2">
    <source>
        <dbReference type="ARBA" id="ARBA00004241"/>
    </source>
</evidence>
<evidence type="ECO:0000256" key="4">
    <source>
        <dbReference type="ARBA" id="ARBA00022481"/>
    </source>
</evidence>
<evidence type="ECO:0000256" key="7">
    <source>
        <dbReference type="ARBA" id="ARBA00023136"/>
    </source>
</evidence>
<proteinExistence type="inferred from homology"/>
<accession>A0A0R1PEY4</accession>
<protein>
    <recommendedName>
        <fullName evidence="13">Competence protein ComGC</fullName>
    </recommendedName>
</protein>
<dbReference type="GO" id="GO:0030420">
    <property type="term" value="P:establishment of competence for transformation"/>
    <property type="evidence" value="ECO:0007669"/>
    <property type="project" value="UniProtKB-KW"/>
</dbReference>
<keyword evidence="7 10" id="KW-0472">Membrane</keyword>
<dbReference type="InterPro" id="IPR016940">
    <property type="entry name" value="ComGC"/>
</dbReference>
<dbReference type="SUPFAM" id="SSF54523">
    <property type="entry name" value="Pili subunits"/>
    <property type="match status" value="1"/>
</dbReference>
<sequence length="100" mass="11334">MKKQEGFTLLEMSIVLFIISLLVLIVLPNLTSQRRHASKIHCDAMATVVQTQVDEYLNEHDKQTVSYKELEQAHYLTSSQVKRARGQGLVITNGQVVKHS</sequence>
<evidence type="ECO:0000256" key="8">
    <source>
        <dbReference type="ARBA" id="ARBA00023287"/>
    </source>
</evidence>
<dbReference type="InterPro" id="IPR045584">
    <property type="entry name" value="Pilin-like"/>
</dbReference>